<dbReference type="PANTHER" id="PTHR40396">
    <property type="entry name" value="ATPASE-LIKE PROTEIN"/>
    <property type="match status" value="1"/>
</dbReference>
<dbReference type="EMBL" id="JSZA02000108">
    <property type="protein sequence ID" value="TGO02577.1"/>
    <property type="molecule type" value="Genomic_DNA"/>
</dbReference>
<gene>
    <name evidence="2" type="ORF">PN36_22815</name>
</gene>
<accession>A0A4E0QNL9</accession>
<dbReference type="Proteomes" id="UP000030428">
    <property type="component" value="Unassembled WGS sequence"/>
</dbReference>
<dbReference type="SUPFAM" id="SSF52540">
    <property type="entry name" value="P-loop containing nucleoside triphosphate hydrolases"/>
    <property type="match status" value="1"/>
</dbReference>
<organism evidence="2 3">
    <name type="scientific">Candidatus Thiomargarita nelsonii</name>
    <dbReference type="NCBI Taxonomy" id="1003181"/>
    <lineage>
        <taxon>Bacteria</taxon>
        <taxon>Pseudomonadati</taxon>
        <taxon>Pseudomonadota</taxon>
        <taxon>Gammaproteobacteria</taxon>
        <taxon>Thiotrichales</taxon>
        <taxon>Thiotrichaceae</taxon>
        <taxon>Thiomargarita</taxon>
    </lineage>
</organism>
<dbReference type="AlphaFoldDB" id="A0A4E0QNL9"/>
<dbReference type="GO" id="GO:0016887">
    <property type="term" value="F:ATP hydrolysis activity"/>
    <property type="evidence" value="ECO:0007669"/>
    <property type="project" value="InterPro"/>
</dbReference>
<dbReference type="CDD" id="cd00267">
    <property type="entry name" value="ABC_ATPase"/>
    <property type="match status" value="1"/>
</dbReference>
<feature type="domain" description="ATPase AAA-type core" evidence="1">
    <location>
        <begin position="48"/>
        <end position="334"/>
    </location>
</feature>
<reference evidence="2 3" key="1">
    <citation type="journal article" date="2016" name="Front. Microbiol.">
        <title>Single-Cell (Meta-)Genomics of a Dimorphic Candidatus Thiomargarita nelsonii Reveals Genomic Plasticity.</title>
        <authorList>
            <person name="Flood B.E."/>
            <person name="Fliss P."/>
            <person name="Jones D.S."/>
            <person name="Dick G.J."/>
            <person name="Jain S."/>
            <person name="Kaster A.K."/>
            <person name="Winkel M."/>
            <person name="Mussmann M."/>
            <person name="Bailey J."/>
        </authorList>
    </citation>
    <scope>NUCLEOTIDE SEQUENCE [LARGE SCALE GENOMIC DNA]</scope>
    <source>
        <strain evidence="2">Hydrate Ridge</strain>
    </source>
</reference>
<evidence type="ECO:0000313" key="2">
    <source>
        <dbReference type="EMBL" id="TGO02577.1"/>
    </source>
</evidence>
<protein>
    <recommendedName>
        <fullName evidence="1">ATPase AAA-type core domain-containing protein</fullName>
    </recommendedName>
</protein>
<comment type="caution">
    <text evidence="2">The sequence shown here is derived from an EMBL/GenBank/DDBJ whole genome shotgun (WGS) entry which is preliminary data.</text>
</comment>
<evidence type="ECO:0000313" key="3">
    <source>
        <dbReference type="Proteomes" id="UP000030428"/>
    </source>
</evidence>
<dbReference type="GO" id="GO:0005524">
    <property type="term" value="F:ATP binding"/>
    <property type="evidence" value="ECO:0007669"/>
    <property type="project" value="InterPro"/>
</dbReference>
<evidence type="ECO:0000259" key="1">
    <source>
        <dbReference type="Pfam" id="PF13304"/>
    </source>
</evidence>
<dbReference type="InterPro" id="IPR003959">
    <property type="entry name" value="ATPase_AAA_core"/>
</dbReference>
<sequence>MLIEFKVTNFRSIRETQKLSLAATSSTELEKNLFSSGIDGLPPLAKSAVIYGPNAAGKSNLVQAIDFLQNFVKNSAKESQGGEPIDVIPFLLDEKSKNSPTEFEVMFITKGMLYEYGFALTKKCVTHEWLFAYPEGKAQKWFERFYESENQTWFLNKEYLKGQCQLWQDSTRANALFLSTAVMLNSVSLKPILEWMTQTLVIFQERRLPHTIQQCEEITKKQKIMAFLQTADLGIADIRLDKNTSISFVHISSDKQKEVLFPENYESAGTLKLFALAGPLLEILEQGQILIVDEMDSSIHPMMMRFIIGIIHNPELNKHGTQMIFTTHDSSTLDNTLLRPDQVWFIEKDNAQATQLYPLTDFIPRQNESLQKGYLDGRYGALPCLSELNFDENS</sequence>
<keyword evidence="3" id="KW-1185">Reference proteome</keyword>
<proteinExistence type="predicted"/>
<dbReference type="Pfam" id="PF13304">
    <property type="entry name" value="AAA_21"/>
    <property type="match status" value="1"/>
</dbReference>
<name>A0A4E0QNL9_9GAMM</name>
<dbReference type="Gene3D" id="3.40.50.300">
    <property type="entry name" value="P-loop containing nucleotide triphosphate hydrolases"/>
    <property type="match status" value="1"/>
</dbReference>
<dbReference type="InterPro" id="IPR027417">
    <property type="entry name" value="P-loop_NTPase"/>
</dbReference>
<dbReference type="PANTHER" id="PTHR40396:SF1">
    <property type="entry name" value="ATPASE AAA-TYPE CORE DOMAIN-CONTAINING PROTEIN"/>
    <property type="match status" value="1"/>
</dbReference>